<name>A0A917K1Q0_9ACTN</name>
<organism evidence="2 3">
    <name type="scientific">Streptomyces brasiliensis</name>
    <dbReference type="NCBI Taxonomy" id="1954"/>
    <lineage>
        <taxon>Bacteria</taxon>
        <taxon>Bacillati</taxon>
        <taxon>Actinomycetota</taxon>
        <taxon>Actinomycetes</taxon>
        <taxon>Kitasatosporales</taxon>
        <taxon>Streptomycetaceae</taxon>
        <taxon>Streptomyces</taxon>
    </lineage>
</organism>
<feature type="region of interest" description="Disordered" evidence="1">
    <location>
        <begin position="1"/>
        <end position="64"/>
    </location>
</feature>
<sequence>MPAGLSSAKSAEVAKGRATQHSPKHCAQSPRNSGRMAVESGMPTSLLARDGSAAPGVACGTGEDRACHRFDRSNK</sequence>
<dbReference type="AlphaFoldDB" id="A0A917K1Q0"/>
<proteinExistence type="predicted"/>
<keyword evidence="3" id="KW-1185">Reference proteome</keyword>
<evidence type="ECO:0000313" key="2">
    <source>
        <dbReference type="EMBL" id="GGI97634.1"/>
    </source>
</evidence>
<protein>
    <submittedName>
        <fullName evidence="2">Uncharacterized protein</fullName>
    </submittedName>
</protein>
<accession>A0A917K1Q0</accession>
<comment type="caution">
    <text evidence="2">The sequence shown here is derived from an EMBL/GenBank/DDBJ whole genome shotgun (WGS) entry which is preliminary data.</text>
</comment>
<dbReference type="Proteomes" id="UP000657574">
    <property type="component" value="Unassembled WGS sequence"/>
</dbReference>
<gene>
    <name evidence="2" type="ORF">GCM10010121_004820</name>
</gene>
<dbReference type="EMBL" id="BMQA01000001">
    <property type="protein sequence ID" value="GGI97634.1"/>
    <property type="molecule type" value="Genomic_DNA"/>
</dbReference>
<evidence type="ECO:0000313" key="3">
    <source>
        <dbReference type="Proteomes" id="UP000657574"/>
    </source>
</evidence>
<reference evidence="2" key="2">
    <citation type="submission" date="2020-09" db="EMBL/GenBank/DDBJ databases">
        <authorList>
            <person name="Sun Q."/>
            <person name="Ohkuma M."/>
        </authorList>
    </citation>
    <scope>NUCLEOTIDE SEQUENCE</scope>
    <source>
        <strain evidence="2">JCM 3086</strain>
    </source>
</reference>
<evidence type="ECO:0000256" key="1">
    <source>
        <dbReference type="SAM" id="MobiDB-lite"/>
    </source>
</evidence>
<reference evidence="2" key="1">
    <citation type="journal article" date="2014" name="Int. J. Syst. Evol. Microbiol.">
        <title>Complete genome sequence of Corynebacterium casei LMG S-19264T (=DSM 44701T), isolated from a smear-ripened cheese.</title>
        <authorList>
            <consortium name="US DOE Joint Genome Institute (JGI-PGF)"/>
            <person name="Walter F."/>
            <person name="Albersmeier A."/>
            <person name="Kalinowski J."/>
            <person name="Ruckert C."/>
        </authorList>
    </citation>
    <scope>NUCLEOTIDE SEQUENCE</scope>
    <source>
        <strain evidence="2">JCM 3086</strain>
    </source>
</reference>